<evidence type="ECO:0000313" key="4">
    <source>
        <dbReference type="Proteomes" id="UP000276133"/>
    </source>
</evidence>
<dbReference type="Proteomes" id="UP000276133">
    <property type="component" value="Unassembled WGS sequence"/>
</dbReference>
<feature type="coiled-coil region" evidence="1">
    <location>
        <begin position="79"/>
        <end position="159"/>
    </location>
</feature>
<dbReference type="EMBL" id="REGN01005698">
    <property type="protein sequence ID" value="RNA12383.1"/>
    <property type="molecule type" value="Genomic_DNA"/>
</dbReference>
<dbReference type="PANTHER" id="PTHR19327">
    <property type="entry name" value="GOLGIN"/>
    <property type="match status" value="1"/>
</dbReference>
<name>A0A3M7QM90_BRAPC</name>
<dbReference type="AlphaFoldDB" id="A0A3M7QM90"/>
<dbReference type="Gene3D" id="1.10.287.1490">
    <property type="match status" value="1"/>
</dbReference>
<feature type="region of interest" description="Disordered" evidence="2">
    <location>
        <begin position="532"/>
        <end position="551"/>
    </location>
</feature>
<protein>
    <submittedName>
        <fullName evidence="3">Golgin subfamily A member 4 isoform X2</fullName>
    </submittedName>
</protein>
<evidence type="ECO:0000256" key="2">
    <source>
        <dbReference type="SAM" id="MobiDB-lite"/>
    </source>
</evidence>
<comment type="caution">
    <text evidence="3">The sequence shown here is derived from an EMBL/GenBank/DDBJ whole genome shotgun (WGS) entry which is preliminary data.</text>
</comment>
<proteinExistence type="predicted"/>
<accession>A0A3M7QM90</accession>
<dbReference type="PANTHER" id="PTHR19327:SF0">
    <property type="entry name" value="GOLGIN SUBFAMILY A MEMBER 4"/>
    <property type="match status" value="1"/>
</dbReference>
<keyword evidence="1" id="KW-0175">Coiled coil</keyword>
<evidence type="ECO:0000313" key="3">
    <source>
        <dbReference type="EMBL" id="RNA12383.1"/>
    </source>
</evidence>
<evidence type="ECO:0000256" key="1">
    <source>
        <dbReference type="SAM" id="Coils"/>
    </source>
</evidence>
<sequence>MFKKLKSQIKDSVSPVLTSGTNYLSNTIETMSNSGRTRRDSHSSVASDATGFLFTNYTSPSRSYYPPSDIESEVESESGDRLNKLLDIYKNKYAQLKNAFAESEAEKEKIKKILTDSQDRVLKRVQELRDQVECEKTDKAHLELKLAEKDRMIESLKNQEESSPPHGNLIDLESIDDNESKEKMEKLQILLVKCRKLIENQKQDLIKKDDLISEQKVEIEKLKPLVEEKDELKARFESLQAQIDKMKSDFESREVNFNEERSVLQQNLEKSNKRCNDLSMELEEKGNLFQKQFQLFQVEFNEKEENLAYRLKLLQQDYNNLEQELISEKANKTKAESEKEINDKVERISNEKKEMENHYENLIKDLNVKIVKYDDDIAKLESAIVGKDKELNNFKLKEENNVNLDELNKTLESKDKEITNLKNTHEKLDTSQSEVNNLKSENDTLSKELAHRDKRIEELIEKINQSELSLNDLGKKIQEKNTEMESMKKSMLEKEQNILNENQMLRTNIDQLNDQHKQSIELIENLKKEKTELEKRTSEKLSENEKSSSAEIERLKKELNRIESEKLTTEQTIEALEKEKKHFEDSKLEMERLIGVKDEEENKIFLTKKVDELNTELNHQFQKAHSDLSETHKNELDFLNRQIGELKAELEEEKKNRADLNNQLNDSKSNEAILKLKTIKTNSQIKELNAQLEKCELEKNRVFKEFEQNNRKYTELIQEIENEFEIQLKTKSDAIVLKFLYNSLEHFFKRIYHFILRKKI</sequence>
<reference evidence="3 4" key="1">
    <citation type="journal article" date="2018" name="Sci. Rep.">
        <title>Genomic signatures of local adaptation to the degree of environmental predictability in rotifers.</title>
        <authorList>
            <person name="Franch-Gras L."/>
            <person name="Hahn C."/>
            <person name="Garcia-Roger E.M."/>
            <person name="Carmona M.J."/>
            <person name="Serra M."/>
            <person name="Gomez A."/>
        </authorList>
    </citation>
    <scope>NUCLEOTIDE SEQUENCE [LARGE SCALE GENOMIC DNA]</scope>
    <source>
        <strain evidence="3">HYR1</strain>
    </source>
</reference>
<dbReference type="OrthoDB" id="28818at2759"/>
<organism evidence="3 4">
    <name type="scientific">Brachionus plicatilis</name>
    <name type="common">Marine rotifer</name>
    <name type="synonym">Brachionus muelleri</name>
    <dbReference type="NCBI Taxonomy" id="10195"/>
    <lineage>
        <taxon>Eukaryota</taxon>
        <taxon>Metazoa</taxon>
        <taxon>Spiralia</taxon>
        <taxon>Gnathifera</taxon>
        <taxon>Rotifera</taxon>
        <taxon>Eurotatoria</taxon>
        <taxon>Monogononta</taxon>
        <taxon>Pseudotrocha</taxon>
        <taxon>Ploima</taxon>
        <taxon>Brachionidae</taxon>
        <taxon>Brachionus</taxon>
    </lineage>
</organism>
<gene>
    <name evidence="3" type="ORF">BpHYR1_042236</name>
</gene>
<keyword evidence="4" id="KW-1185">Reference proteome</keyword>
<dbReference type="STRING" id="10195.A0A3M7QM90"/>